<protein>
    <recommendedName>
        <fullName evidence="3">Fe2OG dioxygenase domain-containing protein</fullName>
    </recommendedName>
</protein>
<comment type="similarity">
    <text evidence="1">Belongs to the iron/ascorbate-dependent oxidoreductase family.</text>
</comment>
<feature type="domain" description="Fe2OG dioxygenase" evidence="3">
    <location>
        <begin position="180"/>
        <end position="286"/>
    </location>
</feature>
<reference evidence="4 5" key="1">
    <citation type="submission" date="2017-04" db="EMBL/GenBank/DDBJ databases">
        <title>Genome Sequence of the Model Brown-Rot Fungus Postia placenta SB12.</title>
        <authorList>
            <consortium name="DOE Joint Genome Institute"/>
            <person name="Gaskell J."/>
            <person name="Kersten P."/>
            <person name="Larrondo L.F."/>
            <person name="Canessa P."/>
            <person name="Martinez D."/>
            <person name="Hibbett D."/>
            <person name="Schmoll M."/>
            <person name="Kubicek C.P."/>
            <person name="Martinez A.T."/>
            <person name="Yadav J."/>
            <person name="Master E."/>
            <person name="Magnuson J.K."/>
            <person name="James T."/>
            <person name="Yaver D."/>
            <person name="Berka R."/>
            <person name="Labutti K."/>
            <person name="Lipzen A."/>
            <person name="Aerts A."/>
            <person name="Barry K."/>
            <person name="Henrissat B."/>
            <person name="Blanchette R."/>
            <person name="Grigoriev I."/>
            <person name="Cullen D."/>
        </authorList>
    </citation>
    <scope>NUCLEOTIDE SEQUENCE [LARGE SCALE GENOMIC DNA]</scope>
    <source>
        <strain evidence="4 5">MAD-698-R-SB12</strain>
    </source>
</reference>
<dbReference type="InterPro" id="IPR005123">
    <property type="entry name" value="Oxoglu/Fe-dep_dioxygenase_dom"/>
</dbReference>
<proteinExistence type="inferred from homology"/>
<dbReference type="GO" id="GO:0016491">
    <property type="term" value="F:oxidoreductase activity"/>
    <property type="evidence" value="ECO:0007669"/>
    <property type="project" value="UniProtKB-KW"/>
</dbReference>
<feature type="region of interest" description="Disordered" evidence="2">
    <location>
        <begin position="337"/>
        <end position="356"/>
    </location>
</feature>
<organism evidence="4 5">
    <name type="scientific">Postia placenta MAD-698-R-SB12</name>
    <dbReference type="NCBI Taxonomy" id="670580"/>
    <lineage>
        <taxon>Eukaryota</taxon>
        <taxon>Fungi</taxon>
        <taxon>Dikarya</taxon>
        <taxon>Basidiomycota</taxon>
        <taxon>Agaricomycotina</taxon>
        <taxon>Agaricomycetes</taxon>
        <taxon>Polyporales</taxon>
        <taxon>Adustoporiaceae</taxon>
        <taxon>Rhodonia</taxon>
    </lineage>
</organism>
<keyword evidence="5" id="KW-1185">Reference proteome</keyword>
<keyword evidence="1" id="KW-0560">Oxidoreductase</keyword>
<name>A0A1X6MWC6_9APHY</name>
<sequence length="356" mass="39168">MPGLTTSPPFPDNVPTHPLLVADYSLLKAGDEAEIAKLWKAATELGFWYLKNHGADEEVKAMFDMGAETMALPLDEKMKFEQGDEGMSFGYKAAGANATDEKGNLDTVEFINISKDDALAWPSTVHRTYPSTVNARMENTIKTFVQKSLEVNNTLLAIFNDMLGLPKGTLLKVHAREENSGSEARCIKNPPPTDPAAETKAALGAHTDFGSLSFLHNRLGGLQVMVPGTEEWQYIKPIPGHAVCNLGDAMAIFSGGILRSNLHRVVPPPGEQRKFERWSLVFFTRPGNSVVLEALTNESLMIAEAVSEAPDTGIYRSGQTASQWFARRIKYQRIKNQKGPETWRASRGTEHRPEAA</sequence>
<dbReference type="PANTHER" id="PTHR47990">
    <property type="entry name" value="2-OXOGLUTARATE (2OG) AND FE(II)-DEPENDENT OXYGENASE SUPERFAMILY PROTEIN-RELATED"/>
    <property type="match status" value="1"/>
</dbReference>
<dbReference type="STRING" id="670580.A0A1X6MWC6"/>
<dbReference type="SUPFAM" id="SSF51197">
    <property type="entry name" value="Clavaminate synthase-like"/>
    <property type="match status" value="1"/>
</dbReference>
<evidence type="ECO:0000259" key="3">
    <source>
        <dbReference type="PROSITE" id="PS51471"/>
    </source>
</evidence>
<dbReference type="EMBL" id="KZ110600">
    <property type="protein sequence ID" value="OSX60667.1"/>
    <property type="molecule type" value="Genomic_DNA"/>
</dbReference>
<keyword evidence="1" id="KW-0408">Iron</keyword>
<dbReference type="RefSeq" id="XP_024337461.1">
    <property type="nucleotide sequence ID" value="XM_024486141.1"/>
</dbReference>
<dbReference type="InterPro" id="IPR026992">
    <property type="entry name" value="DIOX_N"/>
</dbReference>
<evidence type="ECO:0000256" key="1">
    <source>
        <dbReference type="RuleBase" id="RU003682"/>
    </source>
</evidence>
<dbReference type="OrthoDB" id="406156at2759"/>
<dbReference type="AlphaFoldDB" id="A0A1X6MWC6"/>
<gene>
    <name evidence="4" type="ORF">POSPLADRAFT_1148133</name>
</gene>
<accession>A0A1X6MWC6</accession>
<dbReference type="InterPro" id="IPR027443">
    <property type="entry name" value="IPNS-like_sf"/>
</dbReference>
<dbReference type="PROSITE" id="PS51471">
    <property type="entry name" value="FE2OG_OXY"/>
    <property type="match status" value="1"/>
</dbReference>
<dbReference type="Pfam" id="PF03171">
    <property type="entry name" value="2OG-FeII_Oxy"/>
    <property type="match status" value="1"/>
</dbReference>
<evidence type="ECO:0000313" key="5">
    <source>
        <dbReference type="Proteomes" id="UP000194127"/>
    </source>
</evidence>
<dbReference type="Gene3D" id="2.60.120.330">
    <property type="entry name" value="B-lactam Antibiotic, Isopenicillin N Synthase, Chain"/>
    <property type="match status" value="1"/>
</dbReference>
<keyword evidence="1" id="KW-0479">Metal-binding</keyword>
<dbReference type="InterPro" id="IPR050231">
    <property type="entry name" value="Iron_ascorbate_oxido_reductase"/>
</dbReference>
<dbReference type="GO" id="GO:0046872">
    <property type="term" value="F:metal ion binding"/>
    <property type="evidence" value="ECO:0007669"/>
    <property type="project" value="UniProtKB-KW"/>
</dbReference>
<evidence type="ECO:0000313" key="4">
    <source>
        <dbReference type="EMBL" id="OSX60667.1"/>
    </source>
</evidence>
<dbReference type="InterPro" id="IPR044861">
    <property type="entry name" value="IPNS-like_FE2OG_OXY"/>
</dbReference>
<evidence type="ECO:0000256" key="2">
    <source>
        <dbReference type="SAM" id="MobiDB-lite"/>
    </source>
</evidence>
<feature type="compositionally biased region" description="Basic and acidic residues" evidence="2">
    <location>
        <begin position="347"/>
        <end position="356"/>
    </location>
</feature>
<dbReference type="Pfam" id="PF14226">
    <property type="entry name" value="DIOX_N"/>
    <property type="match status" value="1"/>
</dbReference>
<dbReference type="GeneID" id="36331090"/>
<dbReference type="Proteomes" id="UP000194127">
    <property type="component" value="Unassembled WGS sequence"/>
</dbReference>